<evidence type="ECO:0000256" key="1">
    <source>
        <dbReference type="SAM" id="MobiDB-lite"/>
    </source>
</evidence>
<dbReference type="EMBL" id="JAANBB010000012">
    <property type="protein sequence ID" value="KAF7556461.1"/>
    <property type="molecule type" value="Genomic_DNA"/>
</dbReference>
<feature type="transmembrane region" description="Helical" evidence="2">
    <location>
        <begin position="313"/>
        <end position="340"/>
    </location>
</feature>
<organism evidence="3 4">
    <name type="scientific">Cylindrodendrum hubeiense</name>
    <dbReference type="NCBI Taxonomy" id="595255"/>
    <lineage>
        <taxon>Eukaryota</taxon>
        <taxon>Fungi</taxon>
        <taxon>Dikarya</taxon>
        <taxon>Ascomycota</taxon>
        <taxon>Pezizomycotina</taxon>
        <taxon>Sordariomycetes</taxon>
        <taxon>Hypocreomycetidae</taxon>
        <taxon>Hypocreales</taxon>
        <taxon>Nectriaceae</taxon>
        <taxon>Cylindrodendrum</taxon>
    </lineage>
</organism>
<keyword evidence="2" id="KW-0472">Membrane</keyword>
<sequence length="431" mass="48308">MGGYSHLDPNDGDGTSQDMPYADKSPSTLDHPISPLPPKQLAARGRLWDITLHFLVAVGTCLVSILAVMYGVKVYDGSSRDLGYEDKCETETASEIEKAFIIDIRIAKNFTFVQAKLIDLLWDVIIGQGGRALHAWILYRYVARDALTRIMEYMYYDTELIGDLVNETIDMSEDFGYWTTRFGTSQRSPTNPPSGIPTALKGWEFKDQGKSYEPVSEWESWQVANYTLDSNNATFLLNRTITQGEGVLPYNSTFTYDNETFELQAPFLDIGKGCKEHRLFFTNLGNCVCYRGQPLEDEFFLPDNLRCVQRHGYVWGLSAVMALIGLCIEAVWVIGCWGLWLDAQVNSELVKFRRGGGDIRASLDLAESVKRDLGANTSAYSDAELSKDLDKCEPVGYSVEERDGASHIVLVPARMQSKIKIRDGRLYGGIP</sequence>
<keyword evidence="4" id="KW-1185">Reference proteome</keyword>
<comment type="caution">
    <text evidence="3">The sequence shown here is derived from an EMBL/GenBank/DDBJ whole genome shotgun (WGS) entry which is preliminary data.</text>
</comment>
<dbReference type="AlphaFoldDB" id="A0A9P5HEX5"/>
<reference evidence="3" key="1">
    <citation type="submission" date="2020-03" db="EMBL/GenBank/DDBJ databases">
        <title>Draft Genome Sequence of Cylindrodendrum hubeiense.</title>
        <authorList>
            <person name="Buettner E."/>
            <person name="Kellner H."/>
        </authorList>
    </citation>
    <scope>NUCLEOTIDE SEQUENCE</scope>
    <source>
        <strain evidence="3">IHI 201604</strain>
    </source>
</reference>
<gene>
    <name evidence="3" type="ORF">G7Z17_g1465</name>
</gene>
<feature type="region of interest" description="Disordered" evidence="1">
    <location>
        <begin position="1"/>
        <end position="33"/>
    </location>
</feature>
<protein>
    <submittedName>
        <fullName evidence="3">Uncharacterized protein</fullName>
    </submittedName>
</protein>
<accession>A0A9P5HEX5</accession>
<proteinExistence type="predicted"/>
<keyword evidence="2" id="KW-1133">Transmembrane helix</keyword>
<evidence type="ECO:0000313" key="4">
    <source>
        <dbReference type="Proteomes" id="UP000722485"/>
    </source>
</evidence>
<name>A0A9P5HEX5_9HYPO</name>
<dbReference type="OrthoDB" id="3903561at2759"/>
<dbReference type="Proteomes" id="UP000722485">
    <property type="component" value="Unassembled WGS sequence"/>
</dbReference>
<keyword evidence="2" id="KW-0812">Transmembrane</keyword>
<evidence type="ECO:0000256" key="2">
    <source>
        <dbReference type="SAM" id="Phobius"/>
    </source>
</evidence>
<feature type="transmembrane region" description="Helical" evidence="2">
    <location>
        <begin position="50"/>
        <end position="72"/>
    </location>
</feature>
<evidence type="ECO:0000313" key="3">
    <source>
        <dbReference type="EMBL" id="KAF7556461.1"/>
    </source>
</evidence>